<dbReference type="GO" id="GO:0006811">
    <property type="term" value="P:monoatomic ion transport"/>
    <property type="evidence" value="ECO:0007669"/>
    <property type="project" value="UniProtKB-KW"/>
</dbReference>
<keyword evidence="11 13" id="KW-0472">Membrane</keyword>
<feature type="transmembrane region" description="Helical" evidence="13">
    <location>
        <begin position="320"/>
        <end position="339"/>
    </location>
</feature>
<evidence type="ECO:0000313" key="15">
    <source>
        <dbReference type="Proteomes" id="UP000318102"/>
    </source>
</evidence>
<dbReference type="Pfam" id="PF01554">
    <property type="entry name" value="MatE"/>
    <property type="match status" value="2"/>
</dbReference>
<dbReference type="AlphaFoldDB" id="A0A559IZV3"/>
<feature type="transmembrane region" description="Helical" evidence="13">
    <location>
        <begin position="162"/>
        <end position="184"/>
    </location>
</feature>
<dbReference type="GO" id="GO:0015297">
    <property type="term" value="F:antiporter activity"/>
    <property type="evidence" value="ECO:0007669"/>
    <property type="project" value="UniProtKB-KW"/>
</dbReference>
<evidence type="ECO:0000256" key="11">
    <source>
        <dbReference type="ARBA" id="ARBA00023136"/>
    </source>
</evidence>
<accession>A0A559IZV3</accession>
<feature type="transmembrane region" description="Helical" evidence="13">
    <location>
        <begin position="133"/>
        <end position="150"/>
    </location>
</feature>
<evidence type="ECO:0000256" key="9">
    <source>
        <dbReference type="ARBA" id="ARBA00022989"/>
    </source>
</evidence>
<evidence type="ECO:0000256" key="1">
    <source>
        <dbReference type="ARBA" id="ARBA00003408"/>
    </source>
</evidence>
<evidence type="ECO:0000313" key="14">
    <source>
        <dbReference type="EMBL" id="TVX93150.1"/>
    </source>
</evidence>
<keyword evidence="15" id="KW-1185">Reference proteome</keyword>
<proteinExistence type="inferred from homology"/>
<evidence type="ECO:0000256" key="12">
    <source>
        <dbReference type="ARBA" id="ARBA00031636"/>
    </source>
</evidence>
<evidence type="ECO:0000256" key="4">
    <source>
        <dbReference type="ARBA" id="ARBA00020268"/>
    </source>
</evidence>
<dbReference type="InterPro" id="IPR002528">
    <property type="entry name" value="MATE_fam"/>
</dbReference>
<organism evidence="14 15">
    <name type="scientific">Paenibacillus agilis</name>
    <dbReference type="NCBI Taxonomy" id="3020863"/>
    <lineage>
        <taxon>Bacteria</taxon>
        <taxon>Bacillati</taxon>
        <taxon>Bacillota</taxon>
        <taxon>Bacilli</taxon>
        <taxon>Bacillales</taxon>
        <taxon>Paenibacillaceae</taxon>
        <taxon>Paenibacillus</taxon>
    </lineage>
</organism>
<dbReference type="InterPro" id="IPR050222">
    <property type="entry name" value="MATE_MdtK"/>
</dbReference>
<dbReference type="EMBL" id="VNJK01000001">
    <property type="protein sequence ID" value="TVX93150.1"/>
    <property type="molecule type" value="Genomic_DNA"/>
</dbReference>
<evidence type="ECO:0000256" key="5">
    <source>
        <dbReference type="ARBA" id="ARBA00022448"/>
    </source>
</evidence>
<evidence type="ECO:0000256" key="6">
    <source>
        <dbReference type="ARBA" id="ARBA00022449"/>
    </source>
</evidence>
<keyword evidence="5" id="KW-0813">Transport</keyword>
<feature type="transmembrane region" description="Helical" evidence="13">
    <location>
        <begin position="91"/>
        <end position="113"/>
    </location>
</feature>
<dbReference type="GO" id="GO:0005886">
    <property type="term" value="C:plasma membrane"/>
    <property type="evidence" value="ECO:0007669"/>
    <property type="project" value="UniProtKB-SubCell"/>
</dbReference>
<dbReference type="OrthoDB" id="9780160at2"/>
<evidence type="ECO:0000256" key="2">
    <source>
        <dbReference type="ARBA" id="ARBA00004651"/>
    </source>
</evidence>
<keyword evidence="6" id="KW-0050">Antiport</keyword>
<dbReference type="NCBIfam" id="TIGR00797">
    <property type="entry name" value="matE"/>
    <property type="match status" value="1"/>
</dbReference>
<evidence type="ECO:0000256" key="3">
    <source>
        <dbReference type="ARBA" id="ARBA00010199"/>
    </source>
</evidence>
<evidence type="ECO:0000256" key="7">
    <source>
        <dbReference type="ARBA" id="ARBA00022475"/>
    </source>
</evidence>
<feature type="transmembrane region" description="Helical" evidence="13">
    <location>
        <begin position="286"/>
        <end position="308"/>
    </location>
</feature>
<evidence type="ECO:0000256" key="13">
    <source>
        <dbReference type="SAM" id="Phobius"/>
    </source>
</evidence>
<dbReference type="CDD" id="cd13131">
    <property type="entry name" value="MATE_NorM_like"/>
    <property type="match status" value="1"/>
</dbReference>
<feature type="transmembrane region" description="Helical" evidence="13">
    <location>
        <begin position="14"/>
        <end position="34"/>
    </location>
</feature>
<dbReference type="GO" id="GO:0042910">
    <property type="term" value="F:xenobiotic transmembrane transporter activity"/>
    <property type="evidence" value="ECO:0007669"/>
    <property type="project" value="InterPro"/>
</dbReference>
<keyword evidence="10" id="KW-0406">Ion transport</keyword>
<evidence type="ECO:0000256" key="8">
    <source>
        <dbReference type="ARBA" id="ARBA00022692"/>
    </source>
</evidence>
<keyword evidence="8 13" id="KW-0812">Transmembrane</keyword>
<gene>
    <name evidence="14" type="ORF">FPZ44_08810</name>
</gene>
<comment type="subcellular location">
    <subcellularLocation>
        <location evidence="2">Cell membrane</location>
        <topology evidence="2">Multi-pass membrane protein</topology>
    </subcellularLocation>
</comment>
<feature type="transmembrane region" description="Helical" evidence="13">
    <location>
        <begin position="196"/>
        <end position="215"/>
    </location>
</feature>
<sequence length="453" mass="49481">MIQTYSRKQKIKQLLAILLPILVTQVTMQLMGFFDTIMSGQFSTEHLAGVAMAVSIWVPVYTGLSGIFLAVTPIIAQHVGAGRRDKIASSLIQAAYLSIIVGVAVIVIGAFVLDPIFNWMTLEPEVARVAREYLSALGIGVIPLFLYTVLRASIDGLGQTRITMFITLLSFPINVFLNYCFIFGKFGMPRLGGVGAGLATAITYIVIFIIAVILMKRNEMMRSLGMLGRFEAVSFAHWKEVLAIGVPIGLSIFFEVSVFSAVTLLMSKYDTVTIASHQSALSFASLLYMLPLSIAMSMTIVIGFEVGAKRIQDAKQYARIGILSAVSLSVFCAIFLFLFNENTARLYSNDPQVIALTQVFMVYAIFFQLSDAVAAPVQGILRGYKDVKSVFIIAFCSYWIVGLPVGYVLAQTTSLEAYGYWVGLIAGLAIGAVALFLRMAHIERKAKQGELAI</sequence>
<feature type="transmembrane region" description="Helical" evidence="13">
    <location>
        <begin position="390"/>
        <end position="412"/>
    </location>
</feature>
<dbReference type="PANTHER" id="PTHR43298">
    <property type="entry name" value="MULTIDRUG RESISTANCE PROTEIN NORM-RELATED"/>
    <property type="match status" value="1"/>
</dbReference>
<keyword evidence="7" id="KW-1003">Cell membrane</keyword>
<feature type="transmembrane region" description="Helical" evidence="13">
    <location>
        <begin position="351"/>
        <end position="369"/>
    </location>
</feature>
<comment type="function">
    <text evidence="1">Multidrug efflux pump.</text>
</comment>
<evidence type="ECO:0000256" key="10">
    <source>
        <dbReference type="ARBA" id="ARBA00023065"/>
    </source>
</evidence>
<reference evidence="14 15" key="1">
    <citation type="submission" date="2019-07" db="EMBL/GenBank/DDBJ databases">
        <authorList>
            <person name="Kim J."/>
        </authorList>
    </citation>
    <scope>NUCLEOTIDE SEQUENCE [LARGE SCALE GENOMIC DNA]</scope>
    <source>
        <strain evidence="14 15">N4</strain>
    </source>
</reference>
<comment type="similarity">
    <text evidence="3">Belongs to the multi antimicrobial extrusion (MATE) (TC 2.A.66.1) family.</text>
</comment>
<dbReference type="Proteomes" id="UP000318102">
    <property type="component" value="Unassembled WGS sequence"/>
</dbReference>
<dbReference type="RefSeq" id="WP_144989350.1">
    <property type="nucleotide sequence ID" value="NZ_VNJK01000001.1"/>
</dbReference>
<feature type="transmembrane region" description="Helical" evidence="13">
    <location>
        <begin position="46"/>
        <end position="71"/>
    </location>
</feature>
<dbReference type="PANTHER" id="PTHR43298:SF2">
    <property type="entry name" value="FMN_FAD EXPORTER YEEO-RELATED"/>
    <property type="match status" value="1"/>
</dbReference>
<dbReference type="InterPro" id="IPR048279">
    <property type="entry name" value="MdtK-like"/>
</dbReference>
<dbReference type="PIRSF" id="PIRSF006603">
    <property type="entry name" value="DinF"/>
    <property type="match status" value="1"/>
</dbReference>
<name>A0A559IZV3_9BACL</name>
<keyword evidence="9 13" id="KW-1133">Transmembrane helix</keyword>
<protein>
    <recommendedName>
        <fullName evidence="4">Probable multidrug resistance protein NorM</fullName>
    </recommendedName>
    <alternativeName>
        <fullName evidence="12">Multidrug-efflux transporter</fullName>
    </alternativeName>
</protein>
<feature type="transmembrane region" description="Helical" evidence="13">
    <location>
        <begin position="241"/>
        <end position="266"/>
    </location>
</feature>
<comment type="caution">
    <text evidence="14">The sequence shown here is derived from an EMBL/GenBank/DDBJ whole genome shotgun (WGS) entry which is preliminary data.</text>
</comment>
<feature type="transmembrane region" description="Helical" evidence="13">
    <location>
        <begin position="418"/>
        <end position="437"/>
    </location>
</feature>